<gene>
    <name evidence="2" type="ORF">V6N11_079548</name>
</gene>
<dbReference type="PANTHER" id="PTHR48048">
    <property type="entry name" value="GLYCOSYLTRANSFERASE"/>
    <property type="match status" value="1"/>
</dbReference>
<dbReference type="Proteomes" id="UP001396334">
    <property type="component" value="Unassembled WGS sequence"/>
</dbReference>
<dbReference type="EMBL" id="JBBPBN010000020">
    <property type="protein sequence ID" value="KAK9017062.1"/>
    <property type="molecule type" value="Genomic_DNA"/>
</dbReference>
<evidence type="ECO:0000256" key="1">
    <source>
        <dbReference type="ARBA" id="ARBA00009995"/>
    </source>
</evidence>
<dbReference type="Gene3D" id="3.40.50.2000">
    <property type="entry name" value="Glycogen Phosphorylase B"/>
    <property type="match status" value="1"/>
</dbReference>
<proteinExistence type="inferred from homology"/>
<name>A0ABR2RWJ4_9ROSI</name>
<comment type="similarity">
    <text evidence="1">Belongs to the UDP-glycosyltransferase family.</text>
</comment>
<evidence type="ECO:0000313" key="2">
    <source>
        <dbReference type="EMBL" id="KAK9017062.1"/>
    </source>
</evidence>
<accession>A0ABR2RWJ4</accession>
<keyword evidence="3" id="KW-1185">Reference proteome</keyword>
<sequence>MVGGGEKSLKDFVIMSNSGRDRLVKALNELQDRLDEEMKKFMDEVYGVVMNSFKELEPAYVGHYKKAAQLNEIAKGFEASGQDFIWFVREVNVGKEEEWLPEGFVEWVKGKGLIIRG</sequence>
<dbReference type="InterPro" id="IPR050481">
    <property type="entry name" value="UDP-glycosyltransf_plant"/>
</dbReference>
<evidence type="ECO:0000313" key="3">
    <source>
        <dbReference type="Proteomes" id="UP001396334"/>
    </source>
</evidence>
<comment type="caution">
    <text evidence="2">The sequence shown here is derived from an EMBL/GenBank/DDBJ whole genome shotgun (WGS) entry which is preliminary data.</text>
</comment>
<protein>
    <submittedName>
        <fullName evidence="2">Uncharacterized protein</fullName>
    </submittedName>
</protein>
<reference evidence="2 3" key="1">
    <citation type="journal article" date="2024" name="G3 (Bethesda)">
        <title>Genome assembly of Hibiscus sabdariffa L. provides insights into metabolisms of medicinal natural products.</title>
        <authorList>
            <person name="Kim T."/>
        </authorList>
    </citation>
    <scope>NUCLEOTIDE SEQUENCE [LARGE SCALE GENOMIC DNA]</scope>
    <source>
        <strain evidence="2">TK-2024</strain>
        <tissue evidence="2">Old leaves</tissue>
    </source>
</reference>
<dbReference type="SUPFAM" id="SSF53756">
    <property type="entry name" value="UDP-Glycosyltransferase/glycogen phosphorylase"/>
    <property type="match status" value="1"/>
</dbReference>
<organism evidence="2 3">
    <name type="scientific">Hibiscus sabdariffa</name>
    <name type="common">roselle</name>
    <dbReference type="NCBI Taxonomy" id="183260"/>
    <lineage>
        <taxon>Eukaryota</taxon>
        <taxon>Viridiplantae</taxon>
        <taxon>Streptophyta</taxon>
        <taxon>Embryophyta</taxon>
        <taxon>Tracheophyta</taxon>
        <taxon>Spermatophyta</taxon>
        <taxon>Magnoliopsida</taxon>
        <taxon>eudicotyledons</taxon>
        <taxon>Gunneridae</taxon>
        <taxon>Pentapetalae</taxon>
        <taxon>rosids</taxon>
        <taxon>malvids</taxon>
        <taxon>Malvales</taxon>
        <taxon>Malvaceae</taxon>
        <taxon>Malvoideae</taxon>
        <taxon>Hibiscus</taxon>
    </lineage>
</organism>